<dbReference type="InterPro" id="IPR021678">
    <property type="entry name" value="DUF3263"/>
</dbReference>
<dbReference type="RefSeq" id="WP_108962816.1">
    <property type="nucleotide sequence ID" value="NZ_QEFB01000007.1"/>
</dbReference>
<protein>
    <submittedName>
        <fullName evidence="1">DUF3263 domain-containing protein</fullName>
    </submittedName>
</protein>
<dbReference type="AlphaFoldDB" id="A0A2U1TDG1"/>
<keyword evidence="2" id="KW-1185">Reference proteome</keyword>
<name>A0A2U1TDG1_9MICO</name>
<dbReference type="Proteomes" id="UP000244962">
    <property type="component" value="Unassembled WGS sequence"/>
</dbReference>
<dbReference type="Pfam" id="PF11662">
    <property type="entry name" value="DUF3263"/>
    <property type="match status" value="1"/>
</dbReference>
<sequence>MSENDVPLPTTLPGSVPLDASLSERDLAILDFENLWSQHAGQKEEAIRETFQLSPTRYYQLLGAVIDNPAALRHDPMLVKRLHRLRDARQATRRARARGASQN</sequence>
<reference evidence="2" key="1">
    <citation type="submission" date="2018-04" db="EMBL/GenBank/DDBJ databases">
        <authorList>
            <person name="Liu S."/>
            <person name="Wang Z."/>
            <person name="Li J."/>
        </authorList>
    </citation>
    <scope>NUCLEOTIDE SEQUENCE [LARGE SCALE GENOMIC DNA]</scope>
    <source>
        <strain evidence="2">622</strain>
    </source>
</reference>
<evidence type="ECO:0000313" key="1">
    <source>
        <dbReference type="EMBL" id="PWC06931.1"/>
    </source>
</evidence>
<gene>
    <name evidence="1" type="ORF">DF223_08085</name>
</gene>
<comment type="caution">
    <text evidence="1">The sequence shown here is derived from an EMBL/GenBank/DDBJ whole genome shotgun (WGS) entry which is preliminary data.</text>
</comment>
<organism evidence="1 2">
    <name type="scientific">Mycetocola zhujimingii</name>
    <dbReference type="NCBI Taxonomy" id="2079792"/>
    <lineage>
        <taxon>Bacteria</taxon>
        <taxon>Bacillati</taxon>
        <taxon>Actinomycetota</taxon>
        <taxon>Actinomycetes</taxon>
        <taxon>Micrococcales</taxon>
        <taxon>Microbacteriaceae</taxon>
        <taxon>Mycetocola</taxon>
    </lineage>
</organism>
<dbReference type="EMBL" id="QEFB01000007">
    <property type="protein sequence ID" value="PWC06931.1"/>
    <property type="molecule type" value="Genomic_DNA"/>
</dbReference>
<evidence type="ECO:0000313" key="2">
    <source>
        <dbReference type="Proteomes" id="UP000244962"/>
    </source>
</evidence>
<accession>A0A2U1TDG1</accession>
<proteinExistence type="predicted"/>